<reference evidence="2 3" key="1">
    <citation type="journal article" date="2003" name="Nature">
        <title>The genome of a motile marine Synechococcus.</title>
        <authorList>
            <person name="Palenik B."/>
            <person name="Brahamsha B."/>
            <person name="Larimer F."/>
            <person name="Land M."/>
            <person name="Hauser L."/>
            <person name="Chain P."/>
            <person name="Lamerdin J."/>
            <person name="Regala W."/>
            <person name="Allen E.A."/>
            <person name="McCarren J."/>
            <person name="Paulsen I."/>
            <person name="Dufresne A."/>
            <person name="Partensky F."/>
            <person name="Webb E."/>
            <person name="Waterbury J."/>
        </authorList>
    </citation>
    <scope>NUCLEOTIDE SEQUENCE [LARGE SCALE GENOMIC DNA]</scope>
    <source>
        <strain evidence="2 3">WH8102</strain>
    </source>
</reference>
<dbReference type="PANTHER" id="PTHR23419">
    <property type="entry name" value="DIVALENT CATION TOLERANCE CUTA-RELATED"/>
    <property type="match status" value="1"/>
</dbReference>
<dbReference type="SUPFAM" id="SSF54913">
    <property type="entry name" value="GlnB-like"/>
    <property type="match status" value="1"/>
</dbReference>
<dbReference type="PANTHER" id="PTHR23419:SF8">
    <property type="entry name" value="FI09726P"/>
    <property type="match status" value="1"/>
</dbReference>
<keyword evidence="3" id="KW-1185">Reference proteome</keyword>
<dbReference type="HOGENOM" id="CLU_098807_2_2_3"/>
<dbReference type="InterPro" id="IPR011322">
    <property type="entry name" value="N-reg_PII-like_a/b"/>
</dbReference>
<dbReference type="Proteomes" id="UP000001422">
    <property type="component" value="Chromosome"/>
</dbReference>
<gene>
    <name evidence="2" type="ordered locus">SYNW1775</name>
</gene>
<evidence type="ECO:0000313" key="2">
    <source>
        <dbReference type="EMBL" id="CAE08290.1"/>
    </source>
</evidence>
<dbReference type="RefSeq" id="WP_011128635.1">
    <property type="nucleotide sequence ID" value="NC_005070.1"/>
</dbReference>
<dbReference type="GO" id="GO:0005507">
    <property type="term" value="F:copper ion binding"/>
    <property type="evidence" value="ECO:0007669"/>
    <property type="project" value="TreeGrafter"/>
</dbReference>
<sequence>MTDSPRLVVVLTTEADQARAQALAEALLERRLVACVSLQPLQSLYRWKGELQRDTEVQLLLKTSADQLGRLREAVMELHSYDTPEWLTWPVEASGAYGAWALAQLSSDELRPAPAGTPGDEPPAG</sequence>
<dbReference type="KEGG" id="syw:SYNW1775"/>
<name>Q7U5D2_PARMW</name>
<evidence type="ECO:0000256" key="1">
    <source>
        <dbReference type="ARBA" id="ARBA00010169"/>
    </source>
</evidence>
<dbReference type="AlphaFoldDB" id="Q7U5D2"/>
<protein>
    <submittedName>
        <fullName evidence="2">Divalent cation tolerance protein</fullName>
    </submittedName>
</protein>
<dbReference type="STRING" id="84588.SYNW1775"/>
<dbReference type="GO" id="GO:0010038">
    <property type="term" value="P:response to metal ion"/>
    <property type="evidence" value="ECO:0007669"/>
    <property type="project" value="InterPro"/>
</dbReference>
<organism evidence="2 3">
    <name type="scientific">Parasynechococcus marenigrum (strain WH8102)</name>
    <dbReference type="NCBI Taxonomy" id="84588"/>
    <lineage>
        <taxon>Bacteria</taxon>
        <taxon>Bacillati</taxon>
        <taxon>Cyanobacteriota</taxon>
        <taxon>Cyanophyceae</taxon>
        <taxon>Synechococcales</taxon>
        <taxon>Prochlorococcaceae</taxon>
        <taxon>Parasynechococcus</taxon>
        <taxon>Parasynechococcus marenigrum</taxon>
    </lineage>
</organism>
<dbReference type="Pfam" id="PF03091">
    <property type="entry name" value="CutA1"/>
    <property type="match status" value="1"/>
</dbReference>
<evidence type="ECO:0000313" key="3">
    <source>
        <dbReference type="Proteomes" id="UP000001422"/>
    </source>
</evidence>
<dbReference type="InterPro" id="IPR004323">
    <property type="entry name" value="Ion_tolerance_CutA"/>
</dbReference>
<dbReference type="EMBL" id="BX569693">
    <property type="protein sequence ID" value="CAE08290.1"/>
    <property type="molecule type" value="Genomic_DNA"/>
</dbReference>
<proteinExistence type="inferred from homology"/>
<accession>Q7U5D2</accession>
<dbReference type="Gene3D" id="3.30.70.120">
    <property type="match status" value="1"/>
</dbReference>
<dbReference type="eggNOG" id="COG1324">
    <property type="taxonomic scope" value="Bacteria"/>
</dbReference>
<dbReference type="InterPro" id="IPR015867">
    <property type="entry name" value="N-reg_PII/ATP_PRibTrfase_C"/>
</dbReference>
<comment type="similarity">
    <text evidence="1">Belongs to the CutA family.</text>
</comment>